<keyword evidence="3 8" id="KW-1003">Cell membrane</keyword>
<keyword evidence="5 8" id="KW-0812">Transmembrane</keyword>
<keyword evidence="11" id="KW-1185">Reference proteome</keyword>
<dbReference type="PANTHER" id="PTHR13929">
    <property type="entry name" value="1,4-DIHYDROXY-2-NAPHTHOATE OCTAPRENYLTRANSFERASE"/>
    <property type="match status" value="1"/>
</dbReference>
<reference evidence="10 11" key="1">
    <citation type="submission" date="2020-08" db="EMBL/GenBank/DDBJ databases">
        <title>Genomic Encyclopedia of Type Strains, Phase IV (KMG-IV): sequencing the most valuable type-strain genomes for metagenomic binning, comparative biology and taxonomic classification.</title>
        <authorList>
            <person name="Goeker M."/>
        </authorList>
    </citation>
    <scope>NUCLEOTIDE SEQUENCE [LARGE SCALE GENOMIC DNA]</scope>
    <source>
        <strain evidence="10 11">DSM 45615</strain>
    </source>
</reference>
<dbReference type="InterPro" id="IPR004657">
    <property type="entry name" value="MenA"/>
</dbReference>
<evidence type="ECO:0000256" key="2">
    <source>
        <dbReference type="ARBA" id="ARBA00022428"/>
    </source>
</evidence>
<evidence type="ECO:0000256" key="7">
    <source>
        <dbReference type="ARBA" id="ARBA00023136"/>
    </source>
</evidence>
<feature type="transmembrane region" description="Helical" evidence="8">
    <location>
        <begin position="124"/>
        <end position="141"/>
    </location>
</feature>
<keyword evidence="6 8" id="KW-1133">Transmembrane helix</keyword>
<evidence type="ECO:0000256" key="3">
    <source>
        <dbReference type="ARBA" id="ARBA00022475"/>
    </source>
</evidence>
<feature type="transmembrane region" description="Helical" evidence="8">
    <location>
        <begin position="153"/>
        <end position="172"/>
    </location>
</feature>
<dbReference type="PIRSF" id="PIRSF005355">
    <property type="entry name" value="UBIAD1"/>
    <property type="match status" value="1"/>
</dbReference>
<dbReference type="GO" id="GO:0046428">
    <property type="term" value="F:1,4-dihydroxy-2-naphthoate polyprenyltransferase activity"/>
    <property type="evidence" value="ECO:0007669"/>
    <property type="project" value="UniProtKB-UniRule"/>
</dbReference>
<dbReference type="InterPro" id="IPR000537">
    <property type="entry name" value="UbiA_prenyltransferase"/>
</dbReference>
<comment type="function">
    <text evidence="8">Conversion of 1,4-dihydroxy-2-naphthoate (DHNA) to demethylmenaquinone (DMK).</text>
</comment>
<feature type="transmembrane region" description="Helical" evidence="8">
    <location>
        <begin position="100"/>
        <end position="118"/>
    </location>
</feature>
<dbReference type="Pfam" id="PF01040">
    <property type="entry name" value="UbiA"/>
    <property type="match status" value="1"/>
</dbReference>
<evidence type="ECO:0000256" key="4">
    <source>
        <dbReference type="ARBA" id="ARBA00022679"/>
    </source>
</evidence>
<dbReference type="Proteomes" id="UP000578449">
    <property type="component" value="Unassembled WGS sequence"/>
</dbReference>
<dbReference type="InterPro" id="IPR044878">
    <property type="entry name" value="UbiA_sf"/>
</dbReference>
<dbReference type="HAMAP" id="MF_01937">
    <property type="entry name" value="MenA_1"/>
    <property type="match status" value="1"/>
</dbReference>
<evidence type="ECO:0000313" key="11">
    <source>
        <dbReference type="Proteomes" id="UP000578449"/>
    </source>
</evidence>
<evidence type="ECO:0000256" key="8">
    <source>
        <dbReference type="HAMAP-Rule" id="MF_01937"/>
    </source>
</evidence>
<dbReference type="GO" id="GO:0009234">
    <property type="term" value="P:menaquinone biosynthetic process"/>
    <property type="evidence" value="ECO:0007669"/>
    <property type="project" value="UniProtKB-UniRule"/>
</dbReference>
<dbReference type="EMBL" id="JACHGN010000005">
    <property type="protein sequence ID" value="MBB5133197.1"/>
    <property type="molecule type" value="Genomic_DNA"/>
</dbReference>
<comment type="similarity">
    <text evidence="8">Belongs to the MenA family. Type 1 subfamily.</text>
</comment>
<keyword evidence="2 8" id="KW-0474">Menaquinone biosynthesis</keyword>
<dbReference type="GO" id="GO:0005886">
    <property type="term" value="C:plasma membrane"/>
    <property type="evidence" value="ECO:0007669"/>
    <property type="project" value="UniProtKB-SubCell"/>
</dbReference>
<evidence type="ECO:0000256" key="9">
    <source>
        <dbReference type="NCBIfam" id="TIGR00751"/>
    </source>
</evidence>
<dbReference type="AlphaFoldDB" id="A0A840P7K4"/>
<accession>A0A840P7K4</accession>
<evidence type="ECO:0000256" key="1">
    <source>
        <dbReference type="ARBA" id="ARBA00004141"/>
    </source>
</evidence>
<comment type="pathway">
    <text evidence="8">Quinol/quinone metabolism; menaquinone biosynthesis; menaquinol from 1,4-dihydroxy-2-naphthoate: step 1/2.</text>
</comment>
<organism evidence="10 11">
    <name type="scientific">Thermocatellispora tengchongensis</name>
    <dbReference type="NCBI Taxonomy" id="1073253"/>
    <lineage>
        <taxon>Bacteria</taxon>
        <taxon>Bacillati</taxon>
        <taxon>Actinomycetota</taxon>
        <taxon>Actinomycetes</taxon>
        <taxon>Streptosporangiales</taxon>
        <taxon>Streptosporangiaceae</taxon>
        <taxon>Thermocatellispora</taxon>
    </lineage>
</organism>
<dbReference type="NCBIfam" id="TIGR00751">
    <property type="entry name" value="menA"/>
    <property type="match status" value="1"/>
</dbReference>
<dbReference type="RefSeq" id="WP_185050140.1">
    <property type="nucleotide sequence ID" value="NZ_BAABIX010000010.1"/>
</dbReference>
<dbReference type="CDD" id="cd13962">
    <property type="entry name" value="PT_UbiA_UBIAD1"/>
    <property type="match status" value="1"/>
</dbReference>
<comment type="caution">
    <text evidence="10">The sequence shown here is derived from an EMBL/GenBank/DDBJ whole genome shotgun (WGS) entry which is preliminary data.</text>
</comment>
<evidence type="ECO:0000256" key="6">
    <source>
        <dbReference type="ARBA" id="ARBA00022989"/>
    </source>
</evidence>
<dbReference type="EC" id="2.5.1.74" evidence="8 9"/>
<keyword evidence="4 8" id="KW-0808">Transferase</keyword>
<dbReference type="PANTHER" id="PTHR13929:SF0">
    <property type="entry name" value="UBIA PRENYLTRANSFERASE DOMAIN-CONTAINING PROTEIN 1"/>
    <property type="match status" value="1"/>
</dbReference>
<feature type="transmembrane region" description="Helical" evidence="8">
    <location>
        <begin position="252"/>
        <end position="277"/>
    </location>
</feature>
<gene>
    <name evidence="8" type="primary">menA</name>
    <name evidence="10" type="ORF">HNP84_002918</name>
</gene>
<dbReference type="InterPro" id="IPR026046">
    <property type="entry name" value="UBIAD1"/>
</dbReference>
<sequence length="302" mass="30747">MTATREPGGAPAPTLKHWVAGARPRTLPAALVPVAVGTGAAVSTGGAVWWRALVALAVALLLQIGVNYANDYSDGIRGTDNARVGPLRLVGSGLATPRSVLVAALGCFLAAAVAGLALVVATRAWWLLAVGALSIAAAWFYTGGSRPYGYRALGEVSVFVFFGLVAVAGTTYVQVEGLPWLAVAAAVPVGLLACALLVVNNLRDLRGDAEAGKRTLAVVLGDRRTRLLYAGCVIAPFAVAAALIPVRPLTALTLLAIPLAVPPVRLVLGGALGPALIAGLRQTGRLQLAYGALFTIGLAVTL</sequence>
<proteinExistence type="inferred from homology"/>
<feature type="transmembrane region" description="Helical" evidence="8">
    <location>
        <begin position="178"/>
        <end position="199"/>
    </location>
</feature>
<evidence type="ECO:0000313" key="10">
    <source>
        <dbReference type="EMBL" id="MBB5133197.1"/>
    </source>
</evidence>
<dbReference type="UniPathway" id="UPA00079">
    <property type="reaction ID" value="UER00168"/>
</dbReference>
<feature type="transmembrane region" description="Helical" evidence="8">
    <location>
        <begin position="48"/>
        <end position="69"/>
    </location>
</feature>
<keyword evidence="7 8" id="KW-0472">Membrane</keyword>
<name>A0A840P7K4_9ACTN</name>
<dbReference type="GO" id="GO:0042371">
    <property type="term" value="P:vitamin K biosynthetic process"/>
    <property type="evidence" value="ECO:0007669"/>
    <property type="project" value="TreeGrafter"/>
</dbReference>
<feature type="transmembrane region" description="Helical" evidence="8">
    <location>
        <begin position="227"/>
        <end position="246"/>
    </location>
</feature>
<comment type="catalytic activity">
    <reaction evidence="8">
        <text>an all-trans-polyprenyl diphosphate + 1,4-dihydroxy-2-naphthoate + H(+) = a 2-demethylmenaquinol + CO2 + diphosphate</text>
        <dbReference type="Rhea" id="RHEA:26478"/>
        <dbReference type="Rhea" id="RHEA-COMP:9563"/>
        <dbReference type="Rhea" id="RHEA-COMP:9564"/>
        <dbReference type="ChEBI" id="CHEBI:11173"/>
        <dbReference type="ChEBI" id="CHEBI:15378"/>
        <dbReference type="ChEBI" id="CHEBI:16526"/>
        <dbReference type="ChEBI" id="CHEBI:33019"/>
        <dbReference type="ChEBI" id="CHEBI:55437"/>
        <dbReference type="ChEBI" id="CHEBI:58914"/>
        <dbReference type="EC" id="2.5.1.74"/>
    </reaction>
</comment>
<dbReference type="NCBIfam" id="NF004751">
    <property type="entry name" value="PRK06080.1-3"/>
    <property type="match status" value="1"/>
</dbReference>
<comment type="subcellular location">
    <subcellularLocation>
        <location evidence="8">Cell membrane</location>
        <topology evidence="8">Multi-pass membrane protein</topology>
    </subcellularLocation>
    <subcellularLocation>
        <location evidence="1">Membrane</location>
        <topology evidence="1">Multi-pass membrane protein</topology>
    </subcellularLocation>
</comment>
<evidence type="ECO:0000256" key="5">
    <source>
        <dbReference type="ARBA" id="ARBA00022692"/>
    </source>
</evidence>
<dbReference type="Gene3D" id="1.10.357.140">
    <property type="entry name" value="UbiA prenyltransferase"/>
    <property type="match status" value="1"/>
</dbReference>
<protein>
    <recommendedName>
        <fullName evidence="8 9">1,4-dihydroxy-2-naphthoate octaprenyltransferase</fullName>
        <shortName evidence="8">DHNA-octaprenyltransferase</shortName>
        <ecNumber evidence="8 9">2.5.1.74</ecNumber>
    </recommendedName>
</protein>